<name>A0AAE1CSS6_9GAST</name>
<accession>A0AAE1CSS6</accession>
<gene>
    <name evidence="1" type="ORF">RRG08_002642</name>
</gene>
<reference evidence="1" key="1">
    <citation type="journal article" date="2023" name="G3 (Bethesda)">
        <title>A reference genome for the long-term kleptoplast-retaining sea slug Elysia crispata morphotype clarki.</title>
        <authorList>
            <person name="Eastman K.E."/>
            <person name="Pendleton A.L."/>
            <person name="Shaikh M.A."/>
            <person name="Suttiyut T."/>
            <person name="Ogas R."/>
            <person name="Tomko P."/>
            <person name="Gavelis G."/>
            <person name="Widhalm J.R."/>
            <person name="Wisecaver J.H."/>
        </authorList>
    </citation>
    <scope>NUCLEOTIDE SEQUENCE</scope>
    <source>
        <strain evidence="1">ECLA1</strain>
    </source>
</reference>
<protein>
    <submittedName>
        <fullName evidence="1">Uncharacterized protein</fullName>
    </submittedName>
</protein>
<dbReference type="Proteomes" id="UP001283361">
    <property type="component" value="Unassembled WGS sequence"/>
</dbReference>
<keyword evidence="2" id="KW-1185">Reference proteome</keyword>
<proteinExistence type="predicted"/>
<dbReference type="AlphaFoldDB" id="A0AAE1CSS6"/>
<comment type="caution">
    <text evidence="1">The sequence shown here is derived from an EMBL/GenBank/DDBJ whole genome shotgun (WGS) entry which is preliminary data.</text>
</comment>
<evidence type="ECO:0000313" key="2">
    <source>
        <dbReference type="Proteomes" id="UP001283361"/>
    </source>
</evidence>
<organism evidence="1 2">
    <name type="scientific">Elysia crispata</name>
    <name type="common">lettuce slug</name>
    <dbReference type="NCBI Taxonomy" id="231223"/>
    <lineage>
        <taxon>Eukaryota</taxon>
        <taxon>Metazoa</taxon>
        <taxon>Spiralia</taxon>
        <taxon>Lophotrochozoa</taxon>
        <taxon>Mollusca</taxon>
        <taxon>Gastropoda</taxon>
        <taxon>Heterobranchia</taxon>
        <taxon>Euthyneura</taxon>
        <taxon>Panpulmonata</taxon>
        <taxon>Sacoglossa</taxon>
        <taxon>Placobranchoidea</taxon>
        <taxon>Plakobranchidae</taxon>
        <taxon>Elysia</taxon>
    </lineage>
</organism>
<sequence>MFDFCSYAFLFSTKWTKFHEWIDGAPGMSREPRVFCSISDGIMMFITVLELRGGIDGSWRSLWANFCVHQTPLMHPIEDWFFQ</sequence>
<evidence type="ECO:0000313" key="1">
    <source>
        <dbReference type="EMBL" id="KAK3733041.1"/>
    </source>
</evidence>
<dbReference type="EMBL" id="JAWDGP010006922">
    <property type="protein sequence ID" value="KAK3733041.1"/>
    <property type="molecule type" value="Genomic_DNA"/>
</dbReference>